<dbReference type="PANTHER" id="PTHR13373:SF21">
    <property type="entry name" value="NUCLEAR PORE COMPLEX PROTEIN NUP85"/>
    <property type="match status" value="1"/>
</dbReference>
<evidence type="ECO:0000256" key="3">
    <source>
        <dbReference type="ARBA" id="ARBA00022448"/>
    </source>
</evidence>
<evidence type="ECO:0000313" key="11">
    <source>
        <dbReference type="EMBL" id="CCO20087.1"/>
    </source>
</evidence>
<keyword evidence="8 9" id="KW-0539">Nucleus</keyword>
<keyword evidence="6 9" id="KW-0811">Translocation</keyword>
<keyword evidence="9" id="KW-0472">Membrane</keyword>
<dbReference type="Proteomes" id="UP000198341">
    <property type="component" value="Chromosome 15"/>
</dbReference>
<evidence type="ECO:0000256" key="2">
    <source>
        <dbReference type="ARBA" id="ARBA00005573"/>
    </source>
</evidence>
<dbReference type="GO" id="GO:0045893">
    <property type="term" value="P:positive regulation of DNA-templated transcription"/>
    <property type="evidence" value="ECO:0007669"/>
    <property type="project" value="TreeGrafter"/>
</dbReference>
<evidence type="ECO:0000256" key="5">
    <source>
        <dbReference type="ARBA" id="ARBA00022927"/>
    </source>
</evidence>
<keyword evidence="5 9" id="KW-0653">Protein transport</keyword>
<comment type="function">
    <text evidence="9">Functions as a component of the nuclear pore complex (NPC).</text>
</comment>
<feature type="compositionally biased region" description="Basic and acidic residues" evidence="10">
    <location>
        <begin position="72"/>
        <end position="85"/>
    </location>
</feature>
<dbReference type="GO" id="GO:0017056">
    <property type="term" value="F:structural constituent of nuclear pore"/>
    <property type="evidence" value="ECO:0007669"/>
    <property type="project" value="TreeGrafter"/>
</dbReference>
<evidence type="ECO:0000256" key="7">
    <source>
        <dbReference type="ARBA" id="ARBA00023132"/>
    </source>
</evidence>
<proteinExistence type="inferred from homology"/>
<evidence type="ECO:0000313" key="12">
    <source>
        <dbReference type="Proteomes" id="UP000198341"/>
    </source>
</evidence>
<accession>K8EPB4</accession>
<keyword evidence="4 9" id="KW-0509">mRNA transport</keyword>
<feature type="region of interest" description="Disordered" evidence="10">
    <location>
        <begin position="60"/>
        <end position="103"/>
    </location>
</feature>
<dbReference type="Pfam" id="PF07575">
    <property type="entry name" value="Nucleopor_Nup85"/>
    <property type="match status" value="1"/>
</dbReference>
<dbReference type="PANTHER" id="PTHR13373">
    <property type="entry name" value="FROUNT PROTEIN-RELATED"/>
    <property type="match status" value="1"/>
</dbReference>
<evidence type="ECO:0000256" key="10">
    <source>
        <dbReference type="SAM" id="MobiDB-lite"/>
    </source>
</evidence>
<comment type="subunit">
    <text evidence="9">Component of the nuclear pore complex (NPC).</text>
</comment>
<dbReference type="InterPro" id="IPR011502">
    <property type="entry name" value="Nucleoporin_Nup85"/>
</dbReference>
<feature type="compositionally biased region" description="Low complexity" evidence="10">
    <location>
        <begin position="17"/>
        <end position="37"/>
    </location>
</feature>
<dbReference type="STRING" id="41875.K8EPB4"/>
<comment type="similarity">
    <text evidence="2 9">Belongs to the nucleoporin Nup85 family.</text>
</comment>
<comment type="subcellular location">
    <subcellularLocation>
        <location evidence="1 9">Nucleus</location>
        <location evidence="1 9">Nuclear pore complex</location>
    </subcellularLocation>
</comment>
<keyword evidence="3 9" id="KW-0813">Transport</keyword>
<evidence type="ECO:0000256" key="9">
    <source>
        <dbReference type="RuleBase" id="RU365073"/>
    </source>
</evidence>
<dbReference type="GO" id="GO:0006406">
    <property type="term" value="P:mRNA export from nucleus"/>
    <property type="evidence" value="ECO:0007669"/>
    <property type="project" value="TreeGrafter"/>
</dbReference>
<evidence type="ECO:0000256" key="4">
    <source>
        <dbReference type="ARBA" id="ARBA00022816"/>
    </source>
</evidence>
<dbReference type="RefSeq" id="XP_007509001.1">
    <property type="nucleotide sequence ID" value="XM_007508939.1"/>
</dbReference>
<dbReference type="GeneID" id="19011440"/>
<dbReference type="KEGG" id="bpg:Bathy15g02240"/>
<protein>
    <recommendedName>
        <fullName evidence="9">Nuclear pore complex protein Nup85</fullName>
    </recommendedName>
</protein>
<gene>
    <name evidence="11" type="ordered locus">Bathy15g02240</name>
</gene>
<keyword evidence="7 9" id="KW-0906">Nuclear pore complex</keyword>
<evidence type="ECO:0000256" key="6">
    <source>
        <dbReference type="ARBA" id="ARBA00023010"/>
    </source>
</evidence>
<evidence type="ECO:0000256" key="1">
    <source>
        <dbReference type="ARBA" id="ARBA00004567"/>
    </source>
</evidence>
<dbReference type="AlphaFoldDB" id="K8EPB4"/>
<name>K8EPB4_9CHLO</name>
<organism evidence="11 12">
    <name type="scientific">Bathycoccus prasinos</name>
    <dbReference type="NCBI Taxonomy" id="41875"/>
    <lineage>
        <taxon>Eukaryota</taxon>
        <taxon>Viridiplantae</taxon>
        <taxon>Chlorophyta</taxon>
        <taxon>Mamiellophyceae</taxon>
        <taxon>Mamiellales</taxon>
        <taxon>Bathycoccaceae</taxon>
        <taxon>Bathycoccus</taxon>
    </lineage>
</organism>
<reference evidence="11 12" key="1">
    <citation type="submission" date="2011-10" db="EMBL/GenBank/DDBJ databases">
        <authorList>
            <person name="Genoscope - CEA"/>
        </authorList>
    </citation>
    <scope>NUCLEOTIDE SEQUENCE [LARGE SCALE GENOMIC DNA]</scope>
    <source>
        <strain evidence="11 12">RCC 1105</strain>
    </source>
</reference>
<sequence>MTEEDPEDGLRVLARLSSSTQSSTQSSSKQSSSFSSSKTFFVWGTGNEILVRNERVLLGHKNGNDDLEPEDEMMHKDEESLKDDLDDKNDSEDIKTKSTSWSHLSSKNKREIAQFEPLVKDLVQKIRLASASASVGAGGDGEKTMDGGSDFRLEAAREFSSKAIEVFREIEKELDEEMVRSVSLATEDDDFSADDERVWRRRQHSRLEHYEARKKSALWSLLTTQFVENAGEDFPSSLSGCRENLTRWFREYSEAFQPLDAEAADFLSVFNDDDNRYSNIKSGSIEHERFAHLSVFEKKDAFNNESSGGYGGVPPARIEECKSYWPCILAMLAVGWTDDCVNVLYAHSAWAEWRLRSQAVRPQIEILEALIALIQTRPVLVFADEDNDDDDMNGGQMMDAGNDDEELLEIQRMKNSKYGERMIAYTHSQFKAHRDRWKTQCYDLLQPQNDRELEENWAKCWGPTADGARSVLKILLGDDAELSLSTSNSLELFVAMSLHKSPNATARNLQTTKKIWDQCLERKSAKTSNARFLTPESVAFMSAVFDDDGLMAFSTISRFADSFFVCLTALLLRNATTTLNNATAMTMISSGDDKHYHRDDITHESNSSEDAFVEYYALEAVSSMLTSGVETRALAADYLTFLCPRRGKKIVETMLTNSFGMLGLRDSEAVYEFERLCAERGLNEFHRKNCNRVLAERFLEEKDEDAHRKGAKRNIDYGLQNLFQVFEHFDAAKDEKAIERVCSRLLRNTKFLTLNLPSSSSANDADAYSYPRGVEFISKVSDALRSTRGGRDRKEGSSASFIHARAKYCMSLQELKEKNKNKNDEDVSDENLECVLSCYEALLRQLGENCSPRYAWPELICDAIPLFEGEYVSSPTLASDGNDVSGGGGGGGGGKNASARIARLRGAIFAVLEKLESSASSRSNFANDNNINVDDDEFTTSAPLSATLSPSIKDAIDVEKIALQDPKRFEDSALSLARIALVRLLARF</sequence>
<dbReference type="GO" id="GO:0006606">
    <property type="term" value="P:protein import into nucleus"/>
    <property type="evidence" value="ECO:0007669"/>
    <property type="project" value="TreeGrafter"/>
</dbReference>
<dbReference type="EMBL" id="FO082264">
    <property type="protein sequence ID" value="CCO20087.1"/>
    <property type="molecule type" value="Genomic_DNA"/>
</dbReference>
<dbReference type="GO" id="GO:0031965">
    <property type="term" value="C:nuclear membrane"/>
    <property type="evidence" value="ECO:0007669"/>
    <property type="project" value="UniProtKB-UniRule"/>
</dbReference>
<evidence type="ECO:0000256" key="8">
    <source>
        <dbReference type="ARBA" id="ARBA00023242"/>
    </source>
</evidence>
<feature type="region of interest" description="Disordered" evidence="10">
    <location>
        <begin position="1"/>
        <end position="37"/>
    </location>
</feature>
<keyword evidence="12" id="KW-1185">Reference proteome</keyword>
<dbReference type="GO" id="GO:0031080">
    <property type="term" value="C:nuclear pore outer ring"/>
    <property type="evidence" value="ECO:0007669"/>
    <property type="project" value="TreeGrafter"/>
</dbReference>